<feature type="domain" description="N-acetyltransferase" evidence="1">
    <location>
        <begin position="19"/>
        <end position="185"/>
    </location>
</feature>
<dbReference type="GO" id="GO:0016740">
    <property type="term" value="F:transferase activity"/>
    <property type="evidence" value="ECO:0007669"/>
    <property type="project" value="UniProtKB-KW"/>
</dbReference>
<reference evidence="2 3" key="1">
    <citation type="submission" date="2023-08" db="EMBL/GenBank/DDBJ databases">
        <title>Arthrobacter horti sp. nov., isolated from forest soil.</title>
        <authorList>
            <person name="Park M."/>
        </authorList>
    </citation>
    <scope>NUCLEOTIDE SEQUENCE [LARGE SCALE GENOMIC DNA]</scope>
    <source>
        <strain evidence="2 3">YJM1</strain>
    </source>
</reference>
<dbReference type="PROSITE" id="PS51186">
    <property type="entry name" value="GNAT"/>
    <property type="match status" value="1"/>
</dbReference>
<dbReference type="EC" id="2.-.-.-" evidence="2"/>
<protein>
    <submittedName>
        <fullName evidence="2">GNAT family protein</fullName>
        <ecNumber evidence="2">2.-.-.-</ecNumber>
    </submittedName>
</protein>
<keyword evidence="3" id="KW-1185">Reference proteome</keyword>
<gene>
    <name evidence="2" type="ORF">Q9R02_09480</name>
</gene>
<dbReference type="Pfam" id="PF13302">
    <property type="entry name" value="Acetyltransf_3"/>
    <property type="match status" value="1"/>
</dbReference>
<dbReference type="Gene3D" id="3.40.630.30">
    <property type="match status" value="1"/>
</dbReference>
<comment type="caution">
    <text evidence="2">The sequence shown here is derived from an EMBL/GenBank/DDBJ whole genome shotgun (WGS) entry which is preliminary data.</text>
</comment>
<keyword evidence="2" id="KW-0808">Transferase</keyword>
<evidence type="ECO:0000313" key="2">
    <source>
        <dbReference type="EMBL" id="MDP5227381.1"/>
    </source>
</evidence>
<proteinExistence type="predicted"/>
<dbReference type="InterPro" id="IPR000182">
    <property type="entry name" value="GNAT_dom"/>
</dbReference>
<dbReference type="InterPro" id="IPR016181">
    <property type="entry name" value="Acyl_CoA_acyltransferase"/>
</dbReference>
<evidence type="ECO:0000313" key="3">
    <source>
        <dbReference type="Proteomes" id="UP001232725"/>
    </source>
</evidence>
<dbReference type="PANTHER" id="PTHR43415">
    <property type="entry name" value="SPERMIDINE N(1)-ACETYLTRANSFERASE"/>
    <property type="match status" value="1"/>
</dbReference>
<dbReference type="SUPFAM" id="SSF55729">
    <property type="entry name" value="Acyl-CoA N-acyltransferases (Nat)"/>
    <property type="match status" value="1"/>
</dbReference>
<dbReference type="PANTHER" id="PTHR43415:SF3">
    <property type="entry name" value="GNAT-FAMILY ACETYLTRANSFERASE"/>
    <property type="match status" value="1"/>
</dbReference>
<accession>A0ABT9IP69</accession>
<dbReference type="Proteomes" id="UP001232725">
    <property type="component" value="Unassembled WGS sequence"/>
</dbReference>
<organism evidence="2 3">
    <name type="scientific">Arthrobacter horti</name>
    <dbReference type="NCBI Taxonomy" id="3068273"/>
    <lineage>
        <taxon>Bacteria</taxon>
        <taxon>Bacillati</taxon>
        <taxon>Actinomycetota</taxon>
        <taxon>Actinomycetes</taxon>
        <taxon>Micrococcales</taxon>
        <taxon>Micrococcaceae</taxon>
        <taxon>Arthrobacter</taxon>
    </lineage>
</organism>
<name>A0ABT9IP69_9MICC</name>
<dbReference type="RefSeq" id="WP_305996429.1">
    <property type="nucleotide sequence ID" value="NZ_JAVALS010000005.1"/>
</dbReference>
<evidence type="ECO:0000259" key="1">
    <source>
        <dbReference type="PROSITE" id="PS51186"/>
    </source>
</evidence>
<sequence length="198" mass="22105">MTETNIEDWAGRLYHGEQTVLRRTLETDLPMLRDWWNEPGTAVFQRATILPRTDEDMNAMFTAWNRNETTAGFGLSIADAADPELLLGHVGAWGLGSPARVATLGIVVGPQFRGRGVGTDALRTAFRILFDELGAHKIQLQVFGFNHRAIGVYRRLGMTVEGRIRDAVFHAGTFHDEVHMGILENEYRALPPRNIPAP</sequence>
<dbReference type="EMBL" id="JAVALS010000005">
    <property type="protein sequence ID" value="MDP5227381.1"/>
    <property type="molecule type" value="Genomic_DNA"/>
</dbReference>
<dbReference type="CDD" id="cd04301">
    <property type="entry name" value="NAT_SF"/>
    <property type="match status" value="1"/>
</dbReference>